<dbReference type="RefSeq" id="WP_173408490.1">
    <property type="nucleotide sequence ID" value="NZ_CAMKUK010000009.1"/>
</dbReference>
<dbReference type="Proteomes" id="UP000503464">
    <property type="component" value="Chromosome"/>
</dbReference>
<sequence>MDILSVDYISRGNVTLFEVRLSESEVLVFSDCLNYVLKNCSDEQIEQSTECSSKEELSFFLADILGLIKSMEHKKYIPERYKNLG</sequence>
<reference evidence="2" key="1">
    <citation type="submission" date="2020-03" db="EMBL/GenBank/DDBJ databases">
        <title>Genome sequences of seven Enterobacteriaceae strains isolated from Canadian wastewater treatment facilities.</title>
        <authorList>
            <person name="Huang H."/>
            <person name="Chmara J.T."/>
            <person name="Duceppe M.-O."/>
        </authorList>
    </citation>
    <scope>NUCLEOTIDE SEQUENCE [LARGE SCALE GENOMIC DNA]</scope>
    <source>
        <strain evidence="2">Biosolid 3</strain>
    </source>
</reference>
<name>A0AAE7JRU5_SERFO</name>
<evidence type="ECO:0000313" key="1">
    <source>
        <dbReference type="EMBL" id="QKJ57082.1"/>
    </source>
</evidence>
<dbReference type="AlphaFoldDB" id="A0AAE7JRU5"/>
<accession>A0AAE7JRU5</accession>
<proteinExistence type="predicted"/>
<dbReference type="EMBL" id="CP054160">
    <property type="protein sequence ID" value="QKJ57082.1"/>
    <property type="molecule type" value="Genomic_DNA"/>
</dbReference>
<organism evidence="1 2">
    <name type="scientific">Serratia fonticola</name>
    <dbReference type="NCBI Taxonomy" id="47917"/>
    <lineage>
        <taxon>Bacteria</taxon>
        <taxon>Pseudomonadati</taxon>
        <taxon>Pseudomonadota</taxon>
        <taxon>Gammaproteobacteria</taxon>
        <taxon>Enterobacterales</taxon>
        <taxon>Yersiniaceae</taxon>
        <taxon>Serratia</taxon>
    </lineage>
</organism>
<evidence type="ECO:0000313" key="2">
    <source>
        <dbReference type="Proteomes" id="UP000503464"/>
    </source>
</evidence>
<gene>
    <name evidence="1" type="ORF">G9399_00055</name>
</gene>
<protein>
    <submittedName>
        <fullName evidence="1">Uncharacterized protein</fullName>
    </submittedName>
</protein>